<dbReference type="PANTHER" id="PTHR43711">
    <property type="entry name" value="TWO-COMPONENT HISTIDINE KINASE"/>
    <property type="match status" value="1"/>
</dbReference>
<evidence type="ECO:0000259" key="9">
    <source>
        <dbReference type="PROSITE" id="PS50112"/>
    </source>
</evidence>
<accession>A0A926P004</accession>
<dbReference type="PROSITE" id="PS50109">
    <property type="entry name" value="HIS_KIN"/>
    <property type="match status" value="1"/>
</dbReference>
<organism evidence="11 12">
    <name type="scientific">Mucilaginibacter glaciei</name>
    <dbReference type="NCBI Taxonomy" id="2772109"/>
    <lineage>
        <taxon>Bacteria</taxon>
        <taxon>Pseudomonadati</taxon>
        <taxon>Bacteroidota</taxon>
        <taxon>Sphingobacteriia</taxon>
        <taxon>Sphingobacteriales</taxon>
        <taxon>Sphingobacteriaceae</taxon>
        <taxon>Mucilaginibacter</taxon>
    </lineage>
</organism>
<keyword evidence="6" id="KW-0902">Two-component regulatory system</keyword>
<dbReference type="InterPro" id="IPR013655">
    <property type="entry name" value="PAS_fold_3"/>
</dbReference>
<evidence type="ECO:0000256" key="5">
    <source>
        <dbReference type="ARBA" id="ARBA00022777"/>
    </source>
</evidence>
<evidence type="ECO:0000256" key="6">
    <source>
        <dbReference type="ARBA" id="ARBA00023012"/>
    </source>
</evidence>
<comment type="caution">
    <text evidence="11">The sequence shown here is derived from an EMBL/GenBank/DDBJ whole genome shotgun (WGS) entry which is preliminary data.</text>
</comment>
<keyword evidence="7" id="KW-0175">Coiled coil</keyword>
<dbReference type="SMART" id="SM00387">
    <property type="entry name" value="HATPase_c"/>
    <property type="match status" value="1"/>
</dbReference>
<feature type="domain" description="Histidine kinase" evidence="8">
    <location>
        <begin position="588"/>
        <end position="800"/>
    </location>
</feature>
<dbReference type="Gene3D" id="2.10.70.100">
    <property type="match status" value="1"/>
</dbReference>
<keyword evidence="12" id="KW-1185">Reference proteome</keyword>
<dbReference type="Pfam" id="PF08448">
    <property type="entry name" value="PAS_4"/>
    <property type="match status" value="3"/>
</dbReference>
<evidence type="ECO:0000256" key="4">
    <source>
        <dbReference type="ARBA" id="ARBA00022679"/>
    </source>
</evidence>
<dbReference type="InterPro" id="IPR013656">
    <property type="entry name" value="PAS_4"/>
</dbReference>
<dbReference type="SUPFAM" id="SSF55874">
    <property type="entry name" value="ATPase domain of HSP90 chaperone/DNA topoisomerase II/histidine kinase"/>
    <property type="match status" value="1"/>
</dbReference>
<dbReference type="PRINTS" id="PR00344">
    <property type="entry name" value="BCTRLSENSOR"/>
</dbReference>
<feature type="coiled-coil region" evidence="7">
    <location>
        <begin position="136"/>
        <end position="188"/>
    </location>
</feature>
<sequence>MSTFPSNFSNELLLDILAQTNTATAIHSTDEMIIETANDAMIAIWGKDRGVIGLPIEEALPELKGQPFLGLLQNVLHTGETISGTDTRADLVVNGVLQPFYFDFEYRAIKDKDGKPICVLHTALDVTQRYLGRQRELELESELQATNEELAAANEELAAQNEEMASTNEELVATNEDLSNSRQSLLQANTSLAQSELRFRSIVDQAPVAICVLVGRNLIIEAANDTILSHWGKTKAVIGSPMAEAIPELSGQGFYGLLDYTYTTGEVYRGTEVKAVLKHEGKMIDGYYSFIYQPLKDYNGKITGLIIVSSDVTEQVLSRQKLELSTNRLNSMVMTAPIGMTVIKGRDLVVEIANKPMYDLWSRTPEQAIGNKLLDVFPELKDQPFPKMLLSVFDTGKRVSVPEIPAIISTSDGRMEEYFVDFAYDPLYDLEGNVEAILATVINITEQVKAREELQKAKDTLKQAIESADIGTWSADMATGLLTLSEQANQLHGVPEGKTITLEQAMTTVTPEYIDKVNHAMRAAIDTHESFDIEYIINPLDGSKPRWLKSTGKAYYDDEGQVITMSGTMMDITQRKEKDQQKDDFISIASHELKTPVTSLKAALQLLDKMKGNPSPVMLPKLVEQSNRSMDKISTLIEDLLNLSRMNEGQLKLEKSRFSVQELLDQCCNHVRVAGKYELITQGDEDVVVFADEHRVDQVIVNMVNNAVKYAPNSLKIILDIEKQEKAVKISVTDTGPGIPKEKQEHLFERYYRTDAAGYQNSGLGLGLYISAEIVRKHGGEIGVDSEVGKGTTFWFTLPL</sequence>
<dbReference type="RefSeq" id="WP_191164776.1">
    <property type="nucleotide sequence ID" value="NZ_JACWMX010000007.1"/>
</dbReference>
<dbReference type="SMART" id="SM00388">
    <property type="entry name" value="HisKA"/>
    <property type="match status" value="1"/>
</dbReference>
<feature type="domain" description="PAC" evidence="10">
    <location>
        <begin position="402"/>
        <end position="456"/>
    </location>
</feature>
<evidence type="ECO:0000256" key="7">
    <source>
        <dbReference type="SAM" id="Coils"/>
    </source>
</evidence>
<comment type="catalytic activity">
    <reaction evidence="1">
        <text>ATP + protein L-histidine = ADP + protein N-phospho-L-histidine.</text>
        <dbReference type="EC" id="2.7.13.3"/>
    </reaction>
</comment>
<dbReference type="Pfam" id="PF02518">
    <property type="entry name" value="HATPase_c"/>
    <property type="match status" value="1"/>
</dbReference>
<dbReference type="SUPFAM" id="SSF47384">
    <property type="entry name" value="Homodimeric domain of signal transducing histidine kinase"/>
    <property type="match status" value="1"/>
</dbReference>
<dbReference type="PROSITE" id="PS50112">
    <property type="entry name" value="PAS"/>
    <property type="match status" value="1"/>
</dbReference>
<keyword evidence="3" id="KW-0597">Phosphoprotein</keyword>
<dbReference type="InterPro" id="IPR036890">
    <property type="entry name" value="HATPase_C_sf"/>
</dbReference>
<dbReference type="InterPro" id="IPR004358">
    <property type="entry name" value="Sig_transdc_His_kin-like_C"/>
</dbReference>
<dbReference type="EMBL" id="JACWMX010000007">
    <property type="protein sequence ID" value="MBD1394804.1"/>
    <property type="molecule type" value="Genomic_DNA"/>
</dbReference>
<dbReference type="Gene3D" id="3.30.565.10">
    <property type="entry name" value="Histidine kinase-like ATPase, C-terminal domain"/>
    <property type="match status" value="1"/>
</dbReference>
<dbReference type="InterPro" id="IPR000700">
    <property type="entry name" value="PAS-assoc_C"/>
</dbReference>
<dbReference type="InterPro" id="IPR003594">
    <property type="entry name" value="HATPase_dom"/>
</dbReference>
<dbReference type="Pfam" id="PF00512">
    <property type="entry name" value="HisKA"/>
    <property type="match status" value="1"/>
</dbReference>
<protein>
    <recommendedName>
        <fullName evidence="2">histidine kinase</fullName>
        <ecNumber evidence="2">2.7.13.3</ecNumber>
    </recommendedName>
</protein>
<keyword evidence="5" id="KW-0418">Kinase</keyword>
<dbReference type="CDD" id="cd00075">
    <property type="entry name" value="HATPase"/>
    <property type="match status" value="1"/>
</dbReference>
<gene>
    <name evidence="11" type="ORF">IDJ76_16980</name>
</gene>
<evidence type="ECO:0000256" key="1">
    <source>
        <dbReference type="ARBA" id="ARBA00000085"/>
    </source>
</evidence>
<dbReference type="AlphaFoldDB" id="A0A926P004"/>
<feature type="domain" description="PAC" evidence="10">
    <location>
        <begin position="531"/>
        <end position="584"/>
    </location>
</feature>
<evidence type="ECO:0000256" key="3">
    <source>
        <dbReference type="ARBA" id="ARBA00022553"/>
    </source>
</evidence>
<evidence type="ECO:0000256" key="2">
    <source>
        <dbReference type="ARBA" id="ARBA00012438"/>
    </source>
</evidence>
<dbReference type="InterPro" id="IPR050736">
    <property type="entry name" value="Sensor_HK_Regulatory"/>
</dbReference>
<dbReference type="PROSITE" id="PS50113">
    <property type="entry name" value="PAC"/>
    <property type="match status" value="3"/>
</dbReference>
<dbReference type="Gene3D" id="1.10.287.130">
    <property type="match status" value="1"/>
</dbReference>
<dbReference type="PANTHER" id="PTHR43711:SF31">
    <property type="entry name" value="HISTIDINE KINASE"/>
    <property type="match status" value="1"/>
</dbReference>
<dbReference type="GO" id="GO:0000155">
    <property type="term" value="F:phosphorelay sensor kinase activity"/>
    <property type="evidence" value="ECO:0007669"/>
    <property type="project" value="InterPro"/>
</dbReference>
<dbReference type="InterPro" id="IPR000014">
    <property type="entry name" value="PAS"/>
</dbReference>
<name>A0A926P004_9SPHI</name>
<evidence type="ECO:0000313" key="12">
    <source>
        <dbReference type="Proteomes" id="UP000619078"/>
    </source>
</evidence>
<dbReference type="SMART" id="SM00091">
    <property type="entry name" value="PAS"/>
    <property type="match status" value="4"/>
</dbReference>
<dbReference type="InterPro" id="IPR005467">
    <property type="entry name" value="His_kinase_dom"/>
</dbReference>
<evidence type="ECO:0000259" key="10">
    <source>
        <dbReference type="PROSITE" id="PS50113"/>
    </source>
</evidence>
<reference evidence="11" key="1">
    <citation type="submission" date="2020-09" db="EMBL/GenBank/DDBJ databases">
        <title>Novel species of Mucilaginibacter isolated from a glacier on the Tibetan Plateau.</title>
        <authorList>
            <person name="Liu Q."/>
            <person name="Xin Y.-H."/>
        </authorList>
    </citation>
    <scope>NUCLEOTIDE SEQUENCE</scope>
    <source>
        <strain evidence="11">ZB1P21</strain>
    </source>
</reference>
<dbReference type="InterPro" id="IPR001610">
    <property type="entry name" value="PAC"/>
</dbReference>
<dbReference type="EC" id="2.7.13.3" evidence="2"/>
<dbReference type="FunFam" id="3.30.565.10:FF:000006">
    <property type="entry name" value="Sensor histidine kinase WalK"/>
    <property type="match status" value="1"/>
</dbReference>
<dbReference type="Pfam" id="PF08447">
    <property type="entry name" value="PAS_3"/>
    <property type="match status" value="1"/>
</dbReference>
<dbReference type="InterPro" id="IPR003661">
    <property type="entry name" value="HisK_dim/P_dom"/>
</dbReference>
<evidence type="ECO:0000313" key="11">
    <source>
        <dbReference type="EMBL" id="MBD1394804.1"/>
    </source>
</evidence>
<dbReference type="NCBIfam" id="TIGR00229">
    <property type="entry name" value="sensory_box"/>
    <property type="match status" value="3"/>
</dbReference>
<dbReference type="InterPro" id="IPR036097">
    <property type="entry name" value="HisK_dim/P_sf"/>
</dbReference>
<dbReference type="CDD" id="cd00082">
    <property type="entry name" value="HisKA"/>
    <property type="match status" value="1"/>
</dbReference>
<proteinExistence type="predicted"/>
<dbReference type="SUPFAM" id="SSF55785">
    <property type="entry name" value="PYP-like sensor domain (PAS domain)"/>
    <property type="match status" value="4"/>
</dbReference>
<evidence type="ECO:0000259" key="8">
    <source>
        <dbReference type="PROSITE" id="PS50109"/>
    </source>
</evidence>
<feature type="domain" description="PAC" evidence="10">
    <location>
        <begin position="269"/>
        <end position="324"/>
    </location>
</feature>
<feature type="domain" description="PAS" evidence="9">
    <location>
        <begin position="457"/>
        <end position="528"/>
    </location>
</feature>
<dbReference type="Gene3D" id="3.30.450.20">
    <property type="entry name" value="PAS domain"/>
    <property type="match status" value="4"/>
</dbReference>
<dbReference type="InterPro" id="IPR035965">
    <property type="entry name" value="PAS-like_dom_sf"/>
</dbReference>
<keyword evidence="4" id="KW-0808">Transferase</keyword>
<dbReference type="Proteomes" id="UP000619078">
    <property type="component" value="Unassembled WGS sequence"/>
</dbReference>
<dbReference type="SMART" id="SM00086">
    <property type="entry name" value="PAC"/>
    <property type="match status" value="4"/>
</dbReference>